<dbReference type="GO" id="GO:0032259">
    <property type="term" value="P:methylation"/>
    <property type="evidence" value="ECO:0007669"/>
    <property type="project" value="UniProtKB-KW"/>
</dbReference>
<dbReference type="RefSeq" id="WP_218150697.1">
    <property type="nucleotide sequence ID" value="NZ_FOGI01000008.1"/>
</dbReference>
<accession>A0A1H9VH90</accession>
<dbReference type="Proteomes" id="UP000199051">
    <property type="component" value="Unassembled WGS sequence"/>
</dbReference>
<sequence length="52" mass="5345">MNVLSLTDRVADGLPPGLDAARVTALGNAVIPAIAEHIGRLVLGVNNQRDVA</sequence>
<name>A0A1H9VH90_9PSEU</name>
<keyword evidence="2" id="KW-1185">Reference proteome</keyword>
<dbReference type="AlphaFoldDB" id="A0A1H9VH90"/>
<evidence type="ECO:0000313" key="1">
    <source>
        <dbReference type="EMBL" id="SES20587.1"/>
    </source>
</evidence>
<gene>
    <name evidence="1" type="ORF">SAMN04487818_108338</name>
</gene>
<proteinExistence type="predicted"/>
<dbReference type="GO" id="GO:0008168">
    <property type="term" value="F:methyltransferase activity"/>
    <property type="evidence" value="ECO:0007669"/>
    <property type="project" value="UniProtKB-KW"/>
</dbReference>
<keyword evidence="1" id="KW-0808">Transferase</keyword>
<dbReference type="EMBL" id="FOGI01000008">
    <property type="protein sequence ID" value="SES20587.1"/>
    <property type="molecule type" value="Genomic_DNA"/>
</dbReference>
<protein>
    <submittedName>
        <fullName evidence="1">DNA (Cytosine-5)-methyltransferase 1</fullName>
    </submittedName>
</protein>
<organism evidence="1 2">
    <name type="scientific">Actinokineospora terrae</name>
    <dbReference type="NCBI Taxonomy" id="155974"/>
    <lineage>
        <taxon>Bacteria</taxon>
        <taxon>Bacillati</taxon>
        <taxon>Actinomycetota</taxon>
        <taxon>Actinomycetes</taxon>
        <taxon>Pseudonocardiales</taxon>
        <taxon>Pseudonocardiaceae</taxon>
        <taxon>Actinokineospora</taxon>
    </lineage>
</organism>
<keyword evidence="1" id="KW-0489">Methyltransferase</keyword>
<dbReference type="STRING" id="155974.SAMN04487818_108338"/>
<reference evidence="2" key="1">
    <citation type="submission" date="2016-10" db="EMBL/GenBank/DDBJ databases">
        <authorList>
            <person name="Varghese N."/>
            <person name="Submissions S."/>
        </authorList>
    </citation>
    <scope>NUCLEOTIDE SEQUENCE [LARGE SCALE GENOMIC DNA]</scope>
    <source>
        <strain evidence="2">DSM 44260</strain>
    </source>
</reference>
<evidence type="ECO:0000313" key="2">
    <source>
        <dbReference type="Proteomes" id="UP000199051"/>
    </source>
</evidence>